<feature type="region of interest" description="Disordered" evidence="1">
    <location>
        <begin position="235"/>
        <end position="255"/>
    </location>
</feature>
<keyword evidence="2" id="KW-0472">Membrane</keyword>
<dbReference type="Pfam" id="PF13413">
    <property type="entry name" value="HTH_25"/>
    <property type="match status" value="1"/>
</dbReference>
<evidence type="ECO:0000256" key="2">
    <source>
        <dbReference type="SAM" id="Phobius"/>
    </source>
</evidence>
<keyword evidence="2" id="KW-1133">Transmembrane helix</keyword>
<name>A0A917YTK1_9ACTN</name>
<evidence type="ECO:0000259" key="3">
    <source>
        <dbReference type="Pfam" id="PF13464"/>
    </source>
</evidence>
<reference evidence="4" key="2">
    <citation type="submission" date="2020-09" db="EMBL/GenBank/DDBJ databases">
        <authorList>
            <person name="Sun Q."/>
            <person name="Zhou Y."/>
        </authorList>
    </citation>
    <scope>NUCLEOTIDE SEQUENCE</scope>
    <source>
        <strain evidence="4">CGMCC 4.7368</strain>
    </source>
</reference>
<dbReference type="Proteomes" id="UP000646523">
    <property type="component" value="Unassembled WGS sequence"/>
</dbReference>
<comment type="caution">
    <text evidence="4">The sequence shown here is derived from an EMBL/GenBank/DDBJ whole genome shotgun (WGS) entry which is preliminary data.</text>
</comment>
<dbReference type="RefSeq" id="WP_189123636.1">
    <property type="nucleotide sequence ID" value="NZ_BMNH01000004.1"/>
</dbReference>
<dbReference type="InterPro" id="IPR010982">
    <property type="entry name" value="Lambda_DNA-bd_dom_sf"/>
</dbReference>
<dbReference type="InterPro" id="IPR050400">
    <property type="entry name" value="Bact_Cytoskel_RodZ"/>
</dbReference>
<proteinExistence type="predicted"/>
<evidence type="ECO:0000313" key="5">
    <source>
        <dbReference type="Proteomes" id="UP000646523"/>
    </source>
</evidence>
<accession>A0A917YTK1</accession>
<organism evidence="4 5">
    <name type="scientific">Nonomuraea cavernae</name>
    <dbReference type="NCBI Taxonomy" id="2045107"/>
    <lineage>
        <taxon>Bacteria</taxon>
        <taxon>Bacillati</taxon>
        <taxon>Actinomycetota</taxon>
        <taxon>Actinomycetes</taxon>
        <taxon>Streptosporangiales</taxon>
        <taxon>Streptosporangiaceae</taxon>
        <taxon>Nonomuraea</taxon>
    </lineage>
</organism>
<dbReference type="AlphaFoldDB" id="A0A917YTK1"/>
<keyword evidence="2" id="KW-0812">Transmembrane</keyword>
<feature type="region of interest" description="Disordered" evidence="1">
    <location>
        <begin position="135"/>
        <end position="168"/>
    </location>
</feature>
<dbReference type="Pfam" id="PF13464">
    <property type="entry name" value="RodZ_C"/>
    <property type="match status" value="1"/>
</dbReference>
<dbReference type="InterPro" id="IPR025194">
    <property type="entry name" value="RodZ-like_C"/>
</dbReference>
<evidence type="ECO:0000256" key="1">
    <source>
        <dbReference type="SAM" id="MobiDB-lite"/>
    </source>
</evidence>
<dbReference type="SUPFAM" id="SSF47413">
    <property type="entry name" value="lambda repressor-like DNA-binding domains"/>
    <property type="match status" value="1"/>
</dbReference>
<dbReference type="PANTHER" id="PTHR34475">
    <property type="match status" value="1"/>
</dbReference>
<feature type="transmembrane region" description="Helical" evidence="2">
    <location>
        <begin position="107"/>
        <end position="127"/>
    </location>
</feature>
<gene>
    <name evidence="4" type="ORF">GCM10012289_18870</name>
</gene>
<evidence type="ECO:0000313" key="4">
    <source>
        <dbReference type="EMBL" id="GGO65973.1"/>
    </source>
</evidence>
<sequence length="255" mass="27006">MEEQSIGAILAAARRSAGLTVAQLSATTRIREAIIYAIERDDYAQCGGDFYERGHVKVLARAVGLDPDTLVHLYDEQHGGAPVPVRAAAVFQTDRKLRIRERRAPNWSMALGVALAIVVVFGVVRVMGGATEQGRSVGVQPMSASPSVPPNSPITEEPRGSALSAGRGSDNEVVVRVKAERPAFLNVRDSSGRKLFSGTLEAGKSSTWRAASRVSLLIGDAGAVALQVNGQDLGHPGHSGEIVRRSFGPPAAPRR</sequence>
<dbReference type="PANTHER" id="PTHR34475:SF1">
    <property type="entry name" value="CYTOSKELETON PROTEIN RODZ"/>
    <property type="match status" value="1"/>
</dbReference>
<dbReference type="Gene3D" id="1.10.260.40">
    <property type="entry name" value="lambda repressor-like DNA-binding domains"/>
    <property type="match status" value="1"/>
</dbReference>
<dbReference type="EMBL" id="BMNH01000004">
    <property type="protein sequence ID" value="GGO65973.1"/>
    <property type="molecule type" value="Genomic_DNA"/>
</dbReference>
<reference evidence="4" key="1">
    <citation type="journal article" date="2014" name="Int. J. Syst. Evol. Microbiol.">
        <title>Complete genome sequence of Corynebacterium casei LMG S-19264T (=DSM 44701T), isolated from a smear-ripened cheese.</title>
        <authorList>
            <consortium name="US DOE Joint Genome Institute (JGI-PGF)"/>
            <person name="Walter F."/>
            <person name="Albersmeier A."/>
            <person name="Kalinowski J."/>
            <person name="Ruckert C."/>
        </authorList>
    </citation>
    <scope>NUCLEOTIDE SEQUENCE</scope>
    <source>
        <strain evidence="4">CGMCC 4.7368</strain>
    </source>
</reference>
<feature type="domain" description="Cytoskeleton protein RodZ-like C-terminal" evidence="3">
    <location>
        <begin position="177"/>
        <end position="245"/>
    </location>
</feature>
<dbReference type="GO" id="GO:0003677">
    <property type="term" value="F:DNA binding"/>
    <property type="evidence" value="ECO:0007669"/>
    <property type="project" value="InterPro"/>
</dbReference>
<protein>
    <submittedName>
        <fullName evidence="4">Membrane protein</fullName>
    </submittedName>
</protein>
<keyword evidence="5" id="KW-1185">Reference proteome</keyword>